<sequence>MVKRKWALVTANANHAEKPGKFSGQNFKRWATEDVLLSHNFEPCALRMDRTNLGNSPTANIKEKGMLDGSRQNSVNISGHVGAKHSSNAGVGTEGVCSRLKRVAKTRVVEDMAVTNGYTIDDTIDGLNKLLR</sequence>
<dbReference type="Proteomes" id="UP001151760">
    <property type="component" value="Unassembled WGS sequence"/>
</dbReference>
<name>A0ABQ5DIG2_9ASTR</name>
<organism evidence="1 2">
    <name type="scientific">Tanacetum coccineum</name>
    <dbReference type="NCBI Taxonomy" id="301880"/>
    <lineage>
        <taxon>Eukaryota</taxon>
        <taxon>Viridiplantae</taxon>
        <taxon>Streptophyta</taxon>
        <taxon>Embryophyta</taxon>
        <taxon>Tracheophyta</taxon>
        <taxon>Spermatophyta</taxon>
        <taxon>Magnoliopsida</taxon>
        <taxon>eudicotyledons</taxon>
        <taxon>Gunneridae</taxon>
        <taxon>Pentapetalae</taxon>
        <taxon>asterids</taxon>
        <taxon>campanulids</taxon>
        <taxon>Asterales</taxon>
        <taxon>Asteraceae</taxon>
        <taxon>Asteroideae</taxon>
        <taxon>Anthemideae</taxon>
        <taxon>Anthemidinae</taxon>
        <taxon>Tanacetum</taxon>
    </lineage>
</organism>
<evidence type="ECO:0000313" key="1">
    <source>
        <dbReference type="EMBL" id="GJT38722.1"/>
    </source>
</evidence>
<reference evidence="1" key="1">
    <citation type="journal article" date="2022" name="Int. J. Mol. Sci.">
        <title>Draft Genome of Tanacetum Coccineum: Genomic Comparison of Closely Related Tanacetum-Family Plants.</title>
        <authorList>
            <person name="Yamashiro T."/>
            <person name="Shiraishi A."/>
            <person name="Nakayama K."/>
            <person name="Satake H."/>
        </authorList>
    </citation>
    <scope>NUCLEOTIDE SEQUENCE</scope>
</reference>
<protein>
    <recommendedName>
        <fullName evidence="3">Transposase</fullName>
    </recommendedName>
</protein>
<dbReference type="EMBL" id="BQNB010015326">
    <property type="protein sequence ID" value="GJT38722.1"/>
    <property type="molecule type" value="Genomic_DNA"/>
</dbReference>
<reference evidence="1" key="2">
    <citation type="submission" date="2022-01" db="EMBL/GenBank/DDBJ databases">
        <authorList>
            <person name="Yamashiro T."/>
            <person name="Shiraishi A."/>
            <person name="Satake H."/>
            <person name="Nakayama K."/>
        </authorList>
    </citation>
    <scope>NUCLEOTIDE SEQUENCE</scope>
</reference>
<accession>A0ABQ5DIG2</accession>
<gene>
    <name evidence="1" type="ORF">Tco_0938587</name>
</gene>
<comment type="caution">
    <text evidence="1">The sequence shown here is derived from an EMBL/GenBank/DDBJ whole genome shotgun (WGS) entry which is preliminary data.</text>
</comment>
<evidence type="ECO:0000313" key="2">
    <source>
        <dbReference type="Proteomes" id="UP001151760"/>
    </source>
</evidence>
<evidence type="ECO:0008006" key="3">
    <source>
        <dbReference type="Google" id="ProtNLM"/>
    </source>
</evidence>
<keyword evidence="2" id="KW-1185">Reference proteome</keyword>
<proteinExistence type="predicted"/>